<dbReference type="Gene3D" id="3.40.710.10">
    <property type="entry name" value="DD-peptidase/beta-lactamase superfamily"/>
    <property type="match status" value="1"/>
</dbReference>
<dbReference type="InterPro" id="IPR050515">
    <property type="entry name" value="Beta-lactam/transpept"/>
</dbReference>
<dbReference type="EMBL" id="DYVE01000351">
    <property type="protein sequence ID" value="HJG29717.1"/>
    <property type="molecule type" value="Genomic_DNA"/>
</dbReference>
<comment type="caution">
    <text evidence="4">The sequence shown here is derived from an EMBL/GenBank/DDBJ whole genome shotgun (WGS) entry which is preliminary data.</text>
</comment>
<dbReference type="Pfam" id="PF00905">
    <property type="entry name" value="Transpeptidase"/>
    <property type="match status" value="1"/>
</dbReference>
<dbReference type="InterPro" id="IPR001460">
    <property type="entry name" value="PCN-bd_Tpept"/>
</dbReference>
<evidence type="ECO:0000256" key="1">
    <source>
        <dbReference type="ARBA" id="ARBA00004370"/>
    </source>
</evidence>
<sequence>MSWSKIMYRPGPVELASCSFGQSSKVSYLQMLTAVCAVVNGGNLMQPYVVQRITAPDGTVLQQTEPTVKRRVISEETSAIMCKLMEGVVTDGTGTHAAVNGYFVGGKSGTSQKLDSENEGARISSFVAVAPIDEPRLAVLVCLDEPHSWTTSGGTLSGPVCAEVLQKALPYLGIEPENEVLTEQES</sequence>
<reference evidence="4" key="2">
    <citation type="submission" date="2021-09" db="EMBL/GenBank/DDBJ databases">
        <authorList>
            <person name="Gilroy R."/>
        </authorList>
    </citation>
    <scope>NUCLEOTIDE SEQUENCE</scope>
    <source>
        <strain evidence="4">ChiBcec21-2208</strain>
    </source>
</reference>
<name>A0A921IMJ4_9FIRM</name>
<comment type="subcellular location">
    <subcellularLocation>
        <location evidence="1">Membrane</location>
    </subcellularLocation>
</comment>
<proteinExistence type="predicted"/>
<keyword evidence="2" id="KW-0472">Membrane</keyword>
<reference evidence="4" key="1">
    <citation type="journal article" date="2021" name="PeerJ">
        <title>Extensive microbial diversity within the chicken gut microbiome revealed by metagenomics and culture.</title>
        <authorList>
            <person name="Gilroy R."/>
            <person name="Ravi A."/>
            <person name="Getino M."/>
            <person name="Pursley I."/>
            <person name="Horton D.L."/>
            <person name="Alikhan N.F."/>
            <person name="Baker D."/>
            <person name="Gharbi K."/>
            <person name="Hall N."/>
            <person name="Watson M."/>
            <person name="Adriaenssens E.M."/>
            <person name="Foster-Nyarko E."/>
            <person name="Jarju S."/>
            <person name="Secka A."/>
            <person name="Antonio M."/>
            <person name="Oren A."/>
            <person name="Chaudhuri R.R."/>
            <person name="La Ragione R."/>
            <person name="Hildebrand F."/>
            <person name="Pallen M.J."/>
        </authorList>
    </citation>
    <scope>NUCLEOTIDE SEQUENCE</scope>
    <source>
        <strain evidence="4">ChiBcec21-2208</strain>
    </source>
</reference>
<accession>A0A921IMJ4</accession>
<dbReference type="PANTHER" id="PTHR30627">
    <property type="entry name" value="PEPTIDOGLYCAN D,D-TRANSPEPTIDASE"/>
    <property type="match status" value="1"/>
</dbReference>
<evidence type="ECO:0000256" key="2">
    <source>
        <dbReference type="ARBA" id="ARBA00023136"/>
    </source>
</evidence>
<evidence type="ECO:0000313" key="5">
    <source>
        <dbReference type="Proteomes" id="UP000782880"/>
    </source>
</evidence>
<dbReference type="GO" id="GO:0005886">
    <property type="term" value="C:plasma membrane"/>
    <property type="evidence" value="ECO:0007669"/>
    <property type="project" value="TreeGrafter"/>
</dbReference>
<dbReference type="GO" id="GO:0008658">
    <property type="term" value="F:penicillin binding"/>
    <property type="evidence" value="ECO:0007669"/>
    <property type="project" value="InterPro"/>
</dbReference>
<organism evidence="4 5">
    <name type="scientific">Subdoligranulum variabile</name>
    <dbReference type="NCBI Taxonomy" id="214851"/>
    <lineage>
        <taxon>Bacteria</taxon>
        <taxon>Bacillati</taxon>
        <taxon>Bacillota</taxon>
        <taxon>Clostridia</taxon>
        <taxon>Eubacteriales</taxon>
        <taxon>Oscillospiraceae</taxon>
        <taxon>Subdoligranulum</taxon>
    </lineage>
</organism>
<dbReference type="GO" id="GO:0071555">
    <property type="term" value="P:cell wall organization"/>
    <property type="evidence" value="ECO:0007669"/>
    <property type="project" value="TreeGrafter"/>
</dbReference>
<protein>
    <recommendedName>
        <fullName evidence="3">Penicillin-binding protein transpeptidase domain-containing protein</fullName>
    </recommendedName>
</protein>
<evidence type="ECO:0000313" key="4">
    <source>
        <dbReference type="EMBL" id="HJG29717.1"/>
    </source>
</evidence>
<gene>
    <name evidence="4" type="ORF">K8V20_13875</name>
</gene>
<dbReference type="InterPro" id="IPR012338">
    <property type="entry name" value="Beta-lactam/transpept-like"/>
</dbReference>
<dbReference type="AlphaFoldDB" id="A0A921IMJ4"/>
<dbReference type="SUPFAM" id="SSF56601">
    <property type="entry name" value="beta-lactamase/transpeptidase-like"/>
    <property type="match status" value="1"/>
</dbReference>
<evidence type="ECO:0000259" key="3">
    <source>
        <dbReference type="Pfam" id="PF00905"/>
    </source>
</evidence>
<feature type="domain" description="Penicillin-binding protein transpeptidase" evidence="3">
    <location>
        <begin position="13"/>
        <end position="166"/>
    </location>
</feature>
<dbReference type="Proteomes" id="UP000782880">
    <property type="component" value="Unassembled WGS sequence"/>
</dbReference>
<dbReference type="PANTHER" id="PTHR30627:SF1">
    <property type="entry name" value="PEPTIDOGLYCAN D,D-TRANSPEPTIDASE FTSI"/>
    <property type="match status" value="1"/>
</dbReference>